<feature type="region of interest" description="Disordered" evidence="1">
    <location>
        <begin position="2272"/>
        <end position="2291"/>
    </location>
</feature>
<evidence type="ECO:0000313" key="4">
    <source>
        <dbReference type="Proteomes" id="UP000294901"/>
    </source>
</evidence>
<dbReference type="InterPro" id="IPR041664">
    <property type="entry name" value="AAA_16"/>
</dbReference>
<evidence type="ECO:0000259" key="2">
    <source>
        <dbReference type="Pfam" id="PF13191"/>
    </source>
</evidence>
<organism evidence="3 4">
    <name type="scientific">Paractinoplanes brasiliensis</name>
    <dbReference type="NCBI Taxonomy" id="52695"/>
    <lineage>
        <taxon>Bacteria</taxon>
        <taxon>Bacillati</taxon>
        <taxon>Actinomycetota</taxon>
        <taxon>Actinomycetes</taxon>
        <taxon>Micromonosporales</taxon>
        <taxon>Micromonosporaceae</taxon>
        <taxon>Paractinoplanes</taxon>
    </lineage>
</organism>
<feature type="region of interest" description="Disordered" evidence="1">
    <location>
        <begin position="1716"/>
        <end position="1738"/>
    </location>
</feature>
<dbReference type="EMBL" id="SNWR01000001">
    <property type="protein sequence ID" value="TDO41783.1"/>
    <property type="molecule type" value="Genomic_DNA"/>
</dbReference>
<accession>A0A4R6JY58</accession>
<dbReference type="Proteomes" id="UP000294901">
    <property type="component" value="Unassembled WGS sequence"/>
</dbReference>
<feature type="region of interest" description="Disordered" evidence="1">
    <location>
        <begin position="1473"/>
        <end position="1499"/>
    </location>
</feature>
<dbReference type="InterPro" id="IPR027417">
    <property type="entry name" value="P-loop_NTPase"/>
</dbReference>
<evidence type="ECO:0000313" key="3">
    <source>
        <dbReference type="EMBL" id="TDO41783.1"/>
    </source>
</evidence>
<feature type="domain" description="Orc1-like AAA ATPase" evidence="2">
    <location>
        <begin position="288"/>
        <end position="408"/>
    </location>
</feature>
<sequence length="2291" mass="246053">MEGANASGEQEAIRGYGYQYDHVAAVAYDLYREGLEFELRLVDPEAGAVDDCVIVQPGIAPEVHGYQYKSASGNLTLGSLLAGRKTKGGKPKPSLLVDLLDGWRKLSARYRGHKVVVHLVSPEALSRHDRPYAAALKSTAATETSAPAPQHTAAFAASVLQPILSGVSVRETDQRWKPVLEWIRQQTGMQHDEIEPFLASLHIDAGTAAAMPARPDRLPADQRLDDVAHLAAVLYRRVQDSDPGRAVVLSPVDVAALAGFGYRGRSRHVHRFPVELDRYTPLVSAEESLTAMLDSAQRGYLCVLGPPGSGKSTLIAHATPALADRVITYLAFLPGDAAAAGRASATDFLHDVVVQLERSQLHVRDSLPERDVPELRLRFRDLLTAAGKDFLDTGRRTFLIVDGLDHVARSGVTDPLIAELPEPASVPGGVIILLGSQSLAPVNARIANHARELLVEGISRTIDLTIHRLTSTAVERACRRLSTEFPALMLTNSQVGRVVQLVGGHPLALAYVTNALIDLADEQGAADSSVGAADETIPEAAVDEALDRCVRYSGSVADDYAAYLADVPDRDALYELLGDLARLRSPINMQWVQIWADQSALRGLRRIRHLFRILGPKSWMFFHDSFRQFVIESTSVDVLGDPDPDSNTARHAALADRCATAEEGSRERGEEFFHASQSGQSQRALLLATPQQLRSRFLAGTSPVVLTEDIHVAMRLAAQENDGSSLVGLILIHAELQSREQVLGEVDLTGMWIDAENPDAALAYALPDGALRISTRHALKAAVRLDELGHPAARLLFDAADIRELNALGSHEYWETLQVWAAGTARFRPLSVIQTILRRMSESNVPRRTRNLEHPALDAYVLGDRAVHFAGYAINELLRIGRMANAADLTATLRAALPSTRAAISSEDGHSGNSLVESAYQAVADASLQIAAARVKAGCLEEAFESLRGLSSPAGKDDAEPAILDGANRATRTDAIRLALQIAVRSIGAASPGLPAAGEGGAVESDVEAPKMLSASAFGLANDLLRRAGNLAEITSSDLSATADLSDVLITALIERANHIVSAGQTARLSGDAITVDLLTAAAPALSGLSAGAGADPGAPANRDRRMFGYIEQLNKTITNLAVLNAAAVLGDLSAPTMRGLATRVIGSVPRIPEGLSVRDRTAGTNSALLRILADVAASHSQELLRYVGAAVVEWDQGSLMWGDVPGSSPDDDFGARQRQMLGLHILKLGVRVEWLADAVAGVDREIEQAAGAYERLDLLVTQAAAHLQMGDTTVGQELLGRVMPESFSPYWRKDVQLEVWIQWLVRATHGNPEELLREAEQLAPLIAALTEATDGSAEAAAECLLRSVAEVAPLQAVRLAAWQLAEGSLALAAAHDALVAGLATKLLKAVGDDPRDSAAVQVAKLICAVVAALLGPICPTVPTAALESLRSLVEQMPSTVAAAMTAQLSRAVDVHVPAGVRQHWRDLLVLPATPSSQQDEVDEKGSRKPQRPYPASRDWGVSDYGRFNHLDGSARTSDSVAEEISDLDSALAWRSLQADPGTFSWTPVLRRVIRTADGRQLEQLVRAFSGVYDEANLLVAVADQMLANGDQDGAAIIARAALDKTELAWWDRHHRDGVRRKAWSVLAACEGQNTRDEAMQDLVQLLVSADYWPGNLMLQLDEILTVIAPSIPAETVWAQVRQQLIAMGAGIVTAYNPLLDGPVHAGWWAGQRSSRETKNTPYSASQRSTFDDGQETPSSSIRRALLDLIYLDLDHPAWTVREGACAALSWALTQTGFLAENAGMRAALLLASPSPRPQLASSTLMPETAITNTTRPIALSAEEDRQDDAAVAGDPVREMAARAVAAAGRRDRATLPALAPRNPSWIVEDCLRQASLVQDDVGMPATPLPAVYQLAVPRTSRPPRSLVYEFGPYATRALKLADHAGVDSAILLRRLASLASQAMQHLPDEQALQQAAKGASFRGMVVPPRAQAVRAAFGRIVAELIAAQCFNPNDSEVAAFLHLSDIDLVSQPFVATPPWVPIPRVDDWPREEEWLADTETRLEHYTARLAEVEAEGQGGSPVDPLILNSSLLNIEASVYIESGATIIGADYRFVAGQRGDRRERYLLSTTLGRYEGTSPRSNSDLVLLPEVAPTVEMHHVKDWRLADGADAHSTAGSPTSMVSLVGDPLLVWTTSTILHNNAATWVCLNPGIALANGWRPHPQQPLCWQDSDGAITAATVLWRRSTLNTSYGHEGTIGEGSAVILTAKGKTALEGFAPLVRVHELVRYTTDANDDSPQGEPRVATASVTP</sequence>
<evidence type="ECO:0000256" key="1">
    <source>
        <dbReference type="SAM" id="MobiDB-lite"/>
    </source>
</evidence>
<dbReference type="RefSeq" id="WP_133875762.1">
    <property type="nucleotide sequence ID" value="NZ_BOMD01000064.1"/>
</dbReference>
<dbReference type="Pfam" id="PF13191">
    <property type="entry name" value="AAA_16"/>
    <property type="match status" value="1"/>
</dbReference>
<comment type="caution">
    <text evidence="3">The sequence shown here is derived from an EMBL/GenBank/DDBJ whole genome shotgun (WGS) entry which is preliminary data.</text>
</comment>
<dbReference type="Gene3D" id="3.40.50.300">
    <property type="entry name" value="P-loop containing nucleotide triphosphate hydrolases"/>
    <property type="match status" value="1"/>
</dbReference>
<dbReference type="OrthoDB" id="3878130at2"/>
<feature type="compositionally biased region" description="Polar residues" evidence="1">
    <location>
        <begin position="1720"/>
        <end position="1729"/>
    </location>
</feature>
<keyword evidence="4" id="KW-1185">Reference proteome</keyword>
<protein>
    <submittedName>
        <fullName evidence="3">AAA domain-containing protein</fullName>
    </submittedName>
</protein>
<reference evidence="3 4" key="1">
    <citation type="submission" date="2019-03" db="EMBL/GenBank/DDBJ databases">
        <title>Sequencing the genomes of 1000 actinobacteria strains.</title>
        <authorList>
            <person name="Klenk H.-P."/>
        </authorList>
    </citation>
    <scope>NUCLEOTIDE SEQUENCE [LARGE SCALE GENOMIC DNA]</scope>
    <source>
        <strain evidence="3 4">DSM 43805</strain>
    </source>
</reference>
<dbReference type="SUPFAM" id="SSF52540">
    <property type="entry name" value="P-loop containing nucleoside triphosphate hydrolases"/>
    <property type="match status" value="1"/>
</dbReference>
<proteinExistence type="predicted"/>
<name>A0A4R6JY58_9ACTN</name>
<gene>
    <name evidence="3" type="ORF">C8E87_5526</name>
</gene>